<evidence type="ECO:0000313" key="1">
    <source>
        <dbReference type="EMBL" id="KAK2944792.1"/>
    </source>
</evidence>
<dbReference type="EMBL" id="JARBJD010000284">
    <property type="protein sequence ID" value="KAK2944792.1"/>
    <property type="molecule type" value="Genomic_DNA"/>
</dbReference>
<sequence>MDVVINMPVFLTIPSCLTFFEFAESIWVFLDRMIGSQQECNSSWGEDRQMGKKVHRMLRMEGVEAVYEQRLQNCDWGLFGGKIVRSAIKLNITQGMNLERLE</sequence>
<dbReference type="Proteomes" id="UP001281761">
    <property type="component" value="Unassembled WGS sequence"/>
</dbReference>
<comment type="caution">
    <text evidence="1">The sequence shown here is derived from an EMBL/GenBank/DDBJ whole genome shotgun (WGS) entry which is preliminary data.</text>
</comment>
<reference evidence="1 2" key="1">
    <citation type="journal article" date="2022" name="bioRxiv">
        <title>Genomics of Preaxostyla Flagellates Illuminates Evolutionary Transitions and the Path Towards Mitochondrial Loss.</title>
        <authorList>
            <person name="Novak L.V.F."/>
            <person name="Treitli S.C."/>
            <person name="Pyrih J."/>
            <person name="Halakuc P."/>
            <person name="Pipaliya S.V."/>
            <person name="Vacek V."/>
            <person name="Brzon O."/>
            <person name="Soukal P."/>
            <person name="Eme L."/>
            <person name="Dacks J.B."/>
            <person name="Karnkowska A."/>
            <person name="Elias M."/>
            <person name="Hampl V."/>
        </authorList>
    </citation>
    <scope>NUCLEOTIDE SEQUENCE [LARGE SCALE GENOMIC DNA]</scope>
    <source>
        <strain evidence="1">NAU3</strain>
        <tissue evidence="1">Gut</tissue>
    </source>
</reference>
<name>A0ABQ9WZ64_9EUKA</name>
<evidence type="ECO:0000313" key="2">
    <source>
        <dbReference type="Proteomes" id="UP001281761"/>
    </source>
</evidence>
<proteinExistence type="predicted"/>
<organism evidence="1 2">
    <name type="scientific">Blattamonas nauphoetae</name>
    <dbReference type="NCBI Taxonomy" id="2049346"/>
    <lineage>
        <taxon>Eukaryota</taxon>
        <taxon>Metamonada</taxon>
        <taxon>Preaxostyla</taxon>
        <taxon>Oxymonadida</taxon>
        <taxon>Blattamonas</taxon>
    </lineage>
</organism>
<gene>
    <name evidence="1" type="ORF">BLNAU_20265</name>
</gene>
<protein>
    <submittedName>
        <fullName evidence="1">Uncharacterized protein</fullName>
    </submittedName>
</protein>
<keyword evidence="2" id="KW-1185">Reference proteome</keyword>
<accession>A0ABQ9WZ64</accession>